<accession>A0A7Z0LKN5</accession>
<protein>
    <submittedName>
        <fullName evidence="2">Uncharacterized protein</fullName>
    </submittedName>
</protein>
<keyword evidence="1" id="KW-0472">Membrane</keyword>
<reference evidence="2 3" key="1">
    <citation type="journal article" date="2015" name="Int. J. Syst. Evol. Microbiol.">
        <title>Halomonas salicampi sp. nov., a halotolerant and alkalitolerant bacterium isolated from a saltern soil.</title>
        <authorList>
            <person name="Lee J.C."/>
            <person name="Kim Y.S."/>
            <person name="Yun B.S."/>
            <person name="Whang K.S."/>
        </authorList>
    </citation>
    <scope>NUCLEOTIDE SEQUENCE [LARGE SCALE GENOMIC DNA]</scope>
    <source>
        <strain evidence="2 3">BH103</strain>
    </source>
</reference>
<gene>
    <name evidence="2" type="ORF">HZS81_08035</name>
</gene>
<feature type="transmembrane region" description="Helical" evidence="1">
    <location>
        <begin position="39"/>
        <end position="57"/>
    </location>
</feature>
<keyword evidence="1" id="KW-0812">Transmembrane</keyword>
<dbReference type="Proteomes" id="UP000586119">
    <property type="component" value="Unassembled WGS sequence"/>
</dbReference>
<comment type="caution">
    <text evidence="2">The sequence shown here is derived from an EMBL/GenBank/DDBJ whole genome shotgun (WGS) entry which is preliminary data.</text>
</comment>
<evidence type="ECO:0000313" key="3">
    <source>
        <dbReference type="Proteomes" id="UP000586119"/>
    </source>
</evidence>
<proteinExistence type="predicted"/>
<dbReference type="AlphaFoldDB" id="A0A7Z0LKN5"/>
<organism evidence="2 3">
    <name type="scientific">Vreelandella salicampi</name>
    <dbReference type="NCBI Taxonomy" id="1449798"/>
    <lineage>
        <taxon>Bacteria</taxon>
        <taxon>Pseudomonadati</taxon>
        <taxon>Pseudomonadota</taxon>
        <taxon>Gammaproteobacteria</taxon>
        <taxon>Oceanospirillales</taxon>
        <taxon>Halomonadaceae</taxon>
        <taxon>Vreelandella</taxon>
    </lineage>
</organism>
<name>A0A7Z0LKN5_9GAMM</name>
<feature type="transmembrane region" description="Helical" evidence="1">
    <location>
        <begin position="123"/>
        <end position="143"/>
    </location>
</feature>
<keyword evidence="1" id="KW-1133">Transmembrane helix</keyword>
<sequence length="172" mass="18128">MATLVVGAAACWILGRWAQARLAKHVIPDYLSAVTRRLLVAPASALLAVGLIVVSLVRPQPYLVGMELGRVMQNHIASSGQSLLSMFERSASAMELASFWAVQNALDGLGVAGWGALLGWIGVFALQSALALAFVRFVVGAAAAHDVLRRLWGCTVGDDESLSCGAGEERVK</sequence>
<keyword evidence="3" id="KW-1185">Reference proteome</keyword>
<dbReference type="EMBL" id="JACCDF010000005">
    <property type="protein sequence ID" value="NYS60710.1"/>
    <property type="molecule type" value="Genomic_DNA"/>
</dbReference>
<evidence type="ECO:0000256" key="1">
    <source>
        <dbReference type="SAM" id="Phobius"/>
    </source>
</evidence>
<evidence type="ECO:0000313" key="2">
    <source>
        <dbReference type="EMBL" id="NYS60710.1"/>
    </source>
</evidence>
<dbReference type="RefSeq" id="WP_179930037.1">
    <property type="nucleotide sequence ID" value="NZ_JACCDF010000005.1"/>
</dbReference>